<dbReference type="Proteomes" id="UP000178570">
    <property type="component" value="Unassembled WGS sequence"/>
</dbReference>
<protein>
    <submittedName>
        <fullName evidence="1">Uncharacterized protein</fullName>
    </submittedName>
</protein>
<comment type="caution">
    <text evidence="1">The sequence shown here is derived from an EMBL/GenBank/DDBJ whole genome shotgun (WGS) entry which is preliminary data.</text>
</comment>
<name>A0A1G1XJ61_9BACT</name>
<accession>A0A1G1XJ61</accession>
<evidence type="ECO:0000313" key="2">
    <source>
        <dbReference type="Proteomes" id="UP000178570"/>
    </source>
</evidence>
<dbReference type="EMBL" id="MHHY01000009">
    <property type="protein sequence ID" value="OGY40155.1"/>
    <property type="molecule type" value="Genomic_DNA"/>
</dbReference>
<sequence>MESYQQLAKILRTDQDIIKGIDAKSGVLDAMMKENQVLIHKSLKSLEIDRDSTLKEIISGLSLKLESDENKIKTLFSGVRLTESRDCKKVLDYADQFLNPKEGFFMKKGKAVEFLRRHPPENILKFLGYKNIDEALEKEDVLELFATLRFGEEKDWLHDVFFKQYEALTPGDFEKRKISHFAFPAKFAPLAQEFIKKKYHNLSHLKELGVIFVVPFAAENLNLSLVPGQLMKVFSLAFHYFHEVMFYSDVFESLLAKPDFSKNLISLLRGDVSEPKINLDSKTWLVTQRYLEKDDPFELGLLAPHINPESMHWAKAQNDISKINSEFEFWSGLDWVGDYFKDEVNNDVLVSFNLVDIAMSLADKEKQVIYTYHQREAMWNKLFASFFGWEILENSAKENIISGKIGFQK</sequence>
<reference evidence="1 2" key="1">
    <citation type="journal article" date="2016" name="Nat. Commun.">
        <title>Thousands of microbial genomes shed light on interconnected biogeochemical processes in an aquifer system.</title>
        <authorList>
            <person name="Anantharaman K."/>
            <person name="Brown C.T."/>
            <person name="Hug L.A."/>
            <person name="Sharon I."/>
            <person name="Castelle C.J."/>
            <person name="Probst A.J."/>
            <person name="Thomas B.C."/>
            <person name="Singh A."/>
            <person name="Wilkins M.J."/>
            <person name="Karaoz U."/>
            <person name="Brodie E.L."/>
            <person name="Williams K.H."/>
            <person name="Hubbard S.S."/>
            <person name="Banfield J.F."/>
        </authorList>
    </citation>
    <scope>NUCLEOTIDE SEQUENCE [LARGE SCALE GENOMIC DNA]</scope>
</reference>
<evidence type="ECO:0000313" key="1">
    <source>
        <dbReference type="EMBL" id="OGY40155.1"/>
    </source>
</evidence>
<dbReference type="AlphaFoldDB" id="A0A1G1XJ61"/>
<organism evidence="1 2">
    <name type="scientific">Candidatus Brennerbacteria bacterium RIFOXYD1_FULL_41_16</name>
    <dbReference type="NCBI Taxonomy" id="1797529"/>
    <lineage>
        <taxon>Bacteria</taxon>
        <taxon>Candidatus Brenneribacteriota</taxon>
    </lineage>
</organism>
<gene>
    <name evidence="1" type="ORF">A2570_02610</name>
</gene>
<dbReference type="STRING" id="1797529.A2570_02610"/>
<proteinExistence type="predicted"/>